<keyword evidence="9" id="KW-1185">Reference proteome</keyword>
<reference evidence="6" key="2">
    <citation type="journal article" date="2021" name="Int. J. Syst. Evol. Microbiol.">
        <title>Geomonas silvestris sp. nov., Geomonas paludis sp. nov. and Geomonas limicola sp. nov., isolated from terrestrial environments, and emended description of the genus Geomonas.</title>
        <authorList>
            <person name="Itoh H."/>
            <person name="Xu Z."/>
            <person name="Masuda Y."/>
            <person name="Ushijima N."/>
            <person name="Hayakawa C."/>
            <person name="Shiratori Y."/>
            <person name="Senoo K."/>
        </authorList>
    </citation>
    <scope>NUCLEOTIDE SEQUENCE</scope>
    <source>
        <strain evidence="6">Red736</strain>
    </source>
</reference>
<dbReference type="GO" id="GO:0016887">
    <property type="term" value="F:ATP hydrolysis activity"/>
    <property type="evidence" value="ECO:0007669"/>
    <property type="project" value="InterPro"/>
</dbReference>
<keyword evidence="3 6" id="KW-0067">ATP-binding</keyword>
<reference evidence="8" key="1">
    <citation type="submission" date="2020-06" db="EMBL/GenBank/DDBJ databases">
        <title>Draft genomic sequecing of Geomonas sp. Red736.</title>
        <authorList>
            <person name="Itoh H."/>
            <person name="Xu Z.X."/>
            <person name="Ushijima N."/>
            <person name="Masuda Y."/>
            <person name="Shiratori Y."/>
            <person name="Senoo K."/>
        </authorList>
    </citation>
    <scope>NUCLEOTIDE SEQUENCE [LARGE SCALE GENOMIC DNA]</scope>
    <source>
        <strain evidence="8">Red736</strain>
    </source>
</reference>
<dbReference type="InterPro" id="IPR027417">
    <property type="entry name" value="P-loop_NTPase"/>
</dbReference>
<evidence type="ECO:0000313" key="6">
    <source>
        <dbReference type="EMBL" id="GFO65701.1"/>
    </source>
</evidence>
<dbReference type="PROSITE" id="PS50893">
    <property type="entry name" value="ABC_TRANSPORTER_2"/>
    <property type="match status" value="1"/>
</dbReference>
<organism evidence="6 8">
    <name type="scientific">Geomonas paludis</name>
    <dbReference type="NCBI Taxonomy" id="2740185"/>
    <lineage>
        <taxon>Bacteria</taxon>
        <taxon>Pseudomonadati</taxon>
        <taxon>Thermodesulfobacteriota</taxon>
        <taxon>Desulfuromonadia</taxon>
        <taxon>Geobacterales</taxon>
        <taxon>Geobacteraceae</taxon>
        <taxon>Geomonas</taxon>
    </lineage>
</organism>
<protein>
    <submittedName>
        <fullName evidence="6">ABC transporter ATP-binding protein</fullName>
    </submittedName>
</protein>
<dbReference type="InterPro" id="IPR003439">
    <property type="entry name" value="ABC_transporter-like_ATP-bd"/>
</dbReference>
<accession>A0A6V8MZW9</accession>
<dbReference type="GO" id="GO:0005886">
    <property type="term" value="C:plasma membrane"/>
    <property type="evidence" value="ECO:0007669"/>
    <property type="project" value="TreeGrafter"/>
</dbReference>
<dbReference type="InterPro" id="IPR017911">
    <property type="entry name" value="MacB-like_ATP-bd"/>
</dbReference>
<keyword evidence="2" id="KW-0547">Nucleotide-binding</keyword>
<dbReference type="EMBL" id="CP096574">
    <property type="protein sequence ID" value="UPU34025.1"/>
    <property type="molecule type" value="Genomic_DNA"/>
</dbReference>
<name>A0A6V8MZW9_9BACT</name>
<dbReference type="CDD" id="cd03255">
    <property type="entry name" value="ABC_MJ0796_LolCDE_FtsE"/>
    <property type="match status" value="1"/>
</dbReference>
<evidence type="ECO:0000256" key="4">
    <source>
        <dbReference type="ARBA" id="ARBA00038388"/>
    </source>
</evidence>
<dbReference type="EMBL" id="BLXY01000011">
    <property type="protein sequence ID" value="GFO65701.1"/>
    <property type="molecule type" value="Genomic_DNA"/>
</dbReference>
<evidence type="ECO:0000313" key="9">
    <source>
        <dbReference type="Proteomes" id="UP000831485"/>
    </source>
</evidence>
<dbReference type="FunFam" id="3.40.50.300:FF:000032">
    <property type="entry name" value="Export ABC transporter ATP-binding protein"/>
    <property type="match status" value="1"/>
</dbReference>
<proteinExistence type="inferred from homology"/>
<evidence type="ECO:0000313" key="8">
    <source>
        <dbReference type="Proteomes" id="UP000568888"/>
    </source>
</evidence>
<reference evidence="7" key="3">
    <citation type="submission" date="2022-04" db="EMBL/GenBank/DDBJ databases">
        <authorList>
            <person name="Liu G."/>
        </authorList>
    </citation>
    <scope>NUCLEOTIDE SEQUENCE</scope>
    <source>
        <strain evidence="7">RG22</strain>
    </source>
</reference>
<dbReference type="InterPro" id="IPR015854">
    <property type="entry name" value="ABC_transpr_LolD-like"/>
</dbReference>
<gene>
    <name evidence="6" type="ORF">GMPD_36200</name>
    <name evidence="7" type="ORF">M1B72_11225</name>
</gene>
<dbReference type="PANTHER" id="PTHR24220">
    <property type="entry name" value="IMPORT ATP-BINDING PROTEIN"/>
    <property type="match status" value="1"/>
</dbReference>
<dbReference type="SUPFAM" id="SSF52540">
    <property type="entry name" value="P-loop containing nucleoside triphosphate hydrolases"/>
    <property type="match status" value="1"/>
</dbReference>
<evidence type="ECO:0000256" key="3">
    <source>
        <dbReference type="ARBA" id="ARBA00022840"/>
    </source>
</evidence>
<evidence type="ECO:0000256" key="1">
    <source>
        <dbReference type="ARBA" id="ARBA00022448"/>
    </source>
</evidence>
<dbReference type="Proteomes" id="UP000831485">
    <property type="component" value="Chromosome"/>
</dbReference>
<sequence>MTILQALDVTKNYRIGSRDITVLDRVSLAVSEGEFLVVKGESGSGKTTLLTILSGLDRPDQGRVFIEGRDITDLAEDALAPLRNSTFGFVFQSFHLVPSLTALENVTFPAELRRDRAARAKAEALLERVGLAHRMTSFPHQLSGGEKQRCAICRALINDPRIIFADEPTGNLDSVNGSAILQILLELQRERGTTLLMVTHSPEIAGSADRVVTLKDGRVVTDATHG</sequence>
<keyword evidence="1" id="KW-0813">Transport</keyword>
<dbReference type="Pfam" id="PF00005">
    <property type="entry name" value="ABC_tran"/>
    <property type="match status" value="1"/>
</dbReference>
<dbReference type="RefSeq" id="WP_183350040.1">
    <property type="nucleotide sequence ID" value="NZ_BLXY01000011.1"/>
</dbReference>
<dbReference type="InterPro" id="IPR003593">
    <property type="entry name" value="AAA+_ATPase"/>
</dbReference>
<dbReference type="AlphaFoldDB" id="A0A6V8MZW9"/>
<feature type="domain" description="ABC transporter" evidence="5">
    <location>
        <begin position="4"/>
        <end position="226"/>
    </location>
</feature>
<dbReference type="GO" id="GO:0098796">
    <property type="term" value="C:membrane protein complex"/>
    <property type="evidence" value="ECO:0007669"/>
    <property type="project" value="UniProtKB-ARBA"/>
</dbReference>
<dbReference type="Gene3D" id="3.40.50.300">
    <property type="entry name" value="P-loop containing nucleotide triphosphate hydrolases"/>
    <property type="match status" value="1"/>
</dbReference>
<dbReference type="GO" id="GO:0005524">
    <property type="term" value="F:ATP binding"/>
    <property type="evidence" value="ECO:0007669"/>
    <property type="project" value="UniProtKB-KW"/>
</dbReference>
<evidence type="ECO:0000313" key="7">
    <source>
        <dbReference type="EMBL" id="UPU34025.1"/>
    </source>
</evidence>
<evidence type="ECO:0000256" key="2">
    <source>
        <dbReference type="ARBA" id="ARBA00022741"/>
    </source>
</evidence>
<evidence type="ECO:0000259" key="5">
    <source>
        <dbReference type="PROSITE" id="PS50893"/>
    </source>
</evidence>
<dbReference type="GO" id="GO:0022857">
    <property type="term" value="F:transmembrane transporter activity"/>
    <property type="evidence" value="ECO:0007669"/>
    <property type="project" value="TreeGrafter"/>
</dbReference>
<dbReference type="SMART" id="SM00382">
    <property type="entry name" value="AAA"/>
    <property type="match status" value="1"/>
</dbReference>
<dbReference type="Proteomes" id="UP000568888">
    <property type="component" value="Unassembled WGS sequence"/>
</dbReference>
<comment type="similarity">
    <text evidence="4">Belongs to the ABC transporter superfamily. Macrolide exporter (TC 3.A.1.122) family.</text>
</comment>